<dbReference type="GO" id="GO:0005509">
    <property type="term" value="F:calcium ion binding"/>
    <property type="evidence" value="ECO:0007669"/>
    <property type="project" value="InterPro"/>
</dbReference>
<name>A0A327WKF3_LARAB</name>
<dbReference type="InterPro" id="IPR026444">
    <property type="entry name" value="Secre_tail"/>
</dbReference>
<keyword evidence="3" id="KW-1133">Transmembrane helix</keyword>
<dbReference type="SMART" id="SM00736">
    <property type="entry name" value="CADG"/>
    <property type="match status" value="2"/>
</dbReference>
<keyword evidence="9" id="KW-1185">Reference proteome</keyword>
<dbReference type="EMBL" id="QLMC01000008">
    <property type="protein sequence ID" value="RAJ92253.1"/>
    <property type="molecule type" value="Genomic_DNA"/>
</dbReference>
<dbReference type="GO" id="GO:0005886">
    <property type="term" value="C:plasma membrane"/>
    <property type="evidence" value="ECO:0007669"/>
    <property type="project" value="TreeGrafter"/>
</dbReference>
<feature type="compositionally biased region" description="Acidic residues" evidence="5">
    <location>
        <begin position="627"/>
        <end position="637"/>
    </location>
</feature>
<evidence type="ECO:0000313" key="8">
    <source>
        <dbReference type="EMBL" id="RAJ92253.1"/>
    </source>
</evidence>
<feature type="compositionally biased region" description="Polar residues" evidence="5">
    <location>
        <begin position="365"/>
        <end position="381"/>
    </location>
</feature>
<dbReference type="Gene3D" id="4.10.1080.10">
    <property type="entry name" value="TSP type-3 repeat"/>
    <property type="match status" value="1"/>
</dbReference>
<evidence type="ECO:0000256" key="5">
    <source>
        <dbReference type="SAM" id="MobiDB-lite"/>
    </source>
</evidence>
<feature type="signal peptide" evidence="6">
    <location>
        <begin position="1"/>
        <end position="32"/>
    </location>
</feature>
<dbReference type="SMART" id="SM00112">
    <property type="entry name" value="CA"/>
    <property type="match status" value="3"/>
</dbReference>
<dbReference type="InterPro" id="IPR002126">
    <property type="entry name" value="Cadherin-like_dom"/>
</dbReference>
<proteinExistence type="predicted"/>
<feature type="region of interest" description="Disordered" evidence="5">
    <location>
        <begin position="353"/>
        <end position="386"/>
    </location>
</feature>
<feature type="domain" description="Cadherin" evidence="7">
    <location>
        <begin position="903"/>
        <end position="990"/>
    </location>
</feature>
<comment type="subcellular location">
    <subcellularLocation>
        <location evidence="1">Membrane</location>
        <topology evidence="1">Single-pass membrane protein</topology>
    </subcellularLocation>
</comment>
<sequence>MKNTSTRFALVMNSICVWLALVICFNAPDAWGQGKGPDKNKFKGLYKLIKKVRGGKPSREQVRNGSFNFKSSRLKDNPNGRLDITAGLKNPTSLQFGPDGKLYVAQQNGLIKVLTIVKNAPNDYSIASQETISLINTIPNHNDDGSLAPSVTTRQVTGLLVTGTATNPILYVSSSDSRIGGPEGDLNLDTNSGIVSKLTKTPTGWQKVDLVRGLPRSEENHATNGLQLDGNKLYLVVGGHTNAGSPSTNFAYTPEYALAACVLSIDLAVIEALPTRGSGNTAYKYDLPTLDDPNRAGNPDANDPFGGNDGLNQAKLVAGGPVQVFATGFRNAYDLVITRSRKMYVTDNGANPGWGGHPASEGVGTATNNYVTGEPGSTGSGPNDPKVNNLDNFHYVGDLRTYVPGSFYGGHPHPIRANPAGAGLYTHNGTSGVWRTSKTGSNPLPSDWPPVPVNMAHPIEGDFQNPGEKDNALITYTVSTNGIVEYTASGFNNGLKGHLLVASFDGTIQKITLNASGTGVTNSLGAKKKNLDLPFASNFGSQPLDITAQGDNDIFPGTVWVVCYLQNQIYVFEPEAAGGGCSAAYSTAFDDDGDGYSNADEIDNASNPCSASSRPGDADGDKVSDLNDPDDDNDGLADEVDYFALDASNGMTTTLPLEYNLFNNDPGTGLFGLGFTGLMLPMQTGIDYLDLFDEQNLVAGGAVGAFSVVEATPGDPYQAVNTQENGFQFGINTNSTPGPFRVQTRLLGPFFNNRTPQYHQSQGLYIGVGDQDNYLKVALAADGGTGGIEVVYENNGVASSITYTLPGGLPTGSLDLYLSVNKATGKVQPRYAKDGGALVDLGPSITVGGTLLQAIQGGRALAVGIVSTSLNSTPFTATWDFIRVTPEAAVANTAPVLASIGGKTATVGQALTFTAQATDKDLPAQTLTYSVSGPAGVSINASTGAFSWTPTTTGTFSLTVKVTDNGSPALSAQEVISVTVNATSSTGPAVVSVSLMNATTDQEIRVLTNGDQINLAAFTSRNVNLRANTSPTTVGSVKMVLSGRQNRTQIETGAPYSLFGDSNGDYNNWIPPVGSYTLKVTSYTGAGATGTAGTPLTISFTVVEQAPQATNTAPVLTGIGSKTATVGQPLSFTAQATDSDVPAQTLTYSVSGAAGASINASTGAFNWTPTTTGSFSLTVTVTDNGSPVLSAQEVISVTVGAAPVAQQTLVSFSLMNATTDQEIRVLSNGEQINLATLGTRNINIRANTNPATVGSVKMVLGGKQSRTQTDNGVPYALFGDSNGNFNNWTPALGSYTLTGTPYTASSAGGTAGVPLTISFTVVEQAPQATNTAPVLASIGGKTATVGQALTFTAQATDKDLPAQTLTYSVSGPAGVSINASTGAFSWTPTTTGTFSLTVKVADNGSPALSAQEVISVMVNASSSTGPAVVSVSLMNATSDQEIRVLSNGDQINLAAFTSRNVNLRANTSPTTVGSVKMVLSGRQNRTQIETGAPYSLFGDSNGDYNNWIPPVGSYTLKVTSYTGAGATGTAGTPLTINFTVVEQAPNGRVEADAEAEEMQVIYYPNPFQESFTLQVQGRNKGKLPVFIHDAYGRLLFMLEDLTQTEQLIQSGKQWPAGLYILQLGEGKRARRYRLVKLK</sequence>
<keyword evidence="3" id="KW-0472">Membrane</keyword>
<evidence type="ECO:0000259" key="7">
    <source>
        <dbReference type="PROSITE" id="PS50268"/>
    </source>
</evidence>
<dbReference type="SMART" id="SM00089">
    <property type="entry name" value="PKD"/>
    <property type="match status" value="3"/>
</dbReference>
<organism evidence="8 9">
    <name type="scientific">Larkinella arboricola</name>
    <dbReference type="NCBI Taxonomy" id="643671"/>
    <lineage>
        <taxon>Bacteria</taxon>
        <taxon>Pseudomonadati</taxon>
        <taxon>Bacteroidota</taxon>
        <taxon>Cytophagia</taxon>
        <taxon>Cytophagales</taxon>
        <taxon>Spirosomataceae</taxon>
        <taxon>Larkinella</taxon>
    </lineage>
</organism>
<keyword evidence="4" id="KW-0325">Glycoprotein</keyword>
<dbReference type="InterPro" id="IPR050174">
    <property type="entry name" value="Protocadherin/Cadherin-CA"/>
</dbReference>
<dbReference type="Gene3D" id="2.60.40.10">
    <property type="entry name" value="Immunoglobulins"/>
    <property type="match status" value="3"/>
</dbReference>
<dbReference type="CDD" id="cd11304">
    <property type="entry name" value="Cadherin_repeat"/>
    <property type="match status" value="3"/>
</dbReference>
<accession>A0A327WKF3</accession>
<evidence type="ECO:0000256" key="6">
    <source>
        <dbReference type="SAM" id="SignalP"/>
    </source>
</evidence>
<dbReference type="PANTHER" id="PTHR24028">
    <property type="entry name" value="CADHERIN-87A"/>
    <property type="match status" value="1"/>
</dbReference>
<protein>
    <submittedName>
        <fullName evidence="8">Putative secreted protein (Por secretion system target)</fullName>
    </submittedName>
</protein>
<comment type="caution">
    <text evidence="8">The sequence shown here is derived from an EMBL/GenBank/DDBJ whole genome shotgun (WGS) entry which is preliminary data.</text>
</comment>
<dbReference type="InterPro" id="IPR015919">
    <property type="entry name" value="Cadherin-like_sf"/>
</dbReference>
<feature type="region of interest" description="Disordered" evidence="5">
    <location>
        <begin position="290"/>
        <end position="309"/>
    </location>
</feature>
<dbReference type="Gene3D" id="2.120.10.30">
    <property type="entry name" value="TolB, C-terminal domain"/>
    <property type="match status" value="1"/>
</dbReference>
<evidence type="ECO:0000256" key="1">
    <source>
        <dbReference type="ARBA" id="ARBA00004167"/>
    </source>
</evidence>
<feature type="compositionally biased region" description="Polar residues" evidence="5">
    <location>
        <begin position="604"/>
        <end position="613"/>
    </location>
</feature>
<feature type="compositionally biased region" description="Basic and acidic residues" evidence="5">
    <location>
        <begin position="616"/>
        <end position="625"/>
    </location>
</feature>
<dbReference type="Gene3D" id="2.60.120.200">
    <property type="match status" value="1"/>
</dbReference>
<keyword evidence="2" id="KW-0812">Transmembrane</keyword>
<dbReference type="InterPro" id="IPR028974">
    <property type="entry name" value="TSP_type-3_rpt"/>
</dbReference>
<evidence type="ECO:0000256" key="4">
    <source>
        <dbReference type="ARBA" id="ARBA00023180"/>
    </source>
</evidence>
<dbReference type="InterPro" id="IPR006644">
    <property type="entry name" value="Cadg"/>
</dbReference>
<dbReference type="SUPFAM" id="SSF49313">
    <property type="entry name" value="Cadherin-like"/>
    <property type="match status" value="3"/>
</dbReference>
<dbReference type="InterPro" id="IPR011042">
    <property type="entry name" value="6-blade_b-propeller_TolB-like"/>
</dbReference>
<dbReference type="RefSeq" id="WP_111631221.1">
    <property type="nucleotide sequence ID" value="NZ_QLMC01000008.1"/>
</dbReference>
<dbReference type="PROSITE" id="PS50268">
    <property type="entry name" value="CADHERIN_2"/>
    <property type="match status" value="1"/>
</dbReference>
<dbReference type="OrthoDB" id="9773411at2"/>
<dbReference type="PANTHER" id="PTHR24028:SF328">
    <property type="entry name" value="CADHERIN-3"/>
    <property type="match status" value="1"/>
</dbReference>
<dbReference type="InterPro" id="IPR022409">
    <property type="entry name" value="PKD/Chitinase_dom"/>
</dbReference>
<evidence type="ECO:0000256" key="3">
    <source>
        <dbReference type="ARBA" id="ARBA00022989"/>
    </source>
</evidence>
<evidence type="ECO:0000313" key="9">
    <source>
        <dbReference type="Proteomes" id="UP000248790"/>
    </source>
</evidence>
<dbReference type="Pfam" id="PF05345">
    <property type="entry name" value="He_PIG"/>
    <property type="match status" value="3"/>
</dbReference>
<feature type="region of interest" description="Disordered" evidence="5">
    <location>
        <begin position="596"/>
        <end position="637"/>
    </location>
</feature>
<keyword evidence="6" id="KW-0732">Signal</keyword>
<gene>
    <name evidence="8" type="ORF">LX87_05221</name>
</gene>
<dbReference type="NCBIfam" id="TIGR04183">
    <property type="entry name" value="Por_Secre_tail"/>
    <property type="match status" value="1"/>
</dbReference>
<reference evidence="8 9" key="1">
    <citation type="submission" date="2018-06" db="EMBL/GenBank/DDBJ databases">
        <title>Genomic Encyclopedia of Archaeal and Bacterial Type Strains, Phase II (KMG-II): from individual species to whole genera.</title>
        <authorList>
            <person name="Goeker M."/>
        </authorList>
    </citation>
    <scope>NUCLEOTIDE SEQUENCE [LARGE SCALE GENOMIC DNA]</scope>
    <source>
        <strain evidence="8 9">DSM 21851</strain>
    </source>
</reference>
<dbReference type="Proteomes" id="UP000248790">
    <property type="component" value="Unassembled WGS sequence"/>
</dbReference>
<dbReference type="GO" id="GO:0007156">
    <property type="term" value="P:homophilic cell adhesion via plasma membrane adhesion molecules"/>
    <property type="evidence" value="ECO:0007669"/>
    <property type="project" value="InterPro"/>
</dbReference>
<feature type="chain" id="PRO_5016355789" evidence="6">
    <location>
        <begin position="33"/>
        <end position="1638"/>
    </location>
</feature>
<evidence type="ECO:0000256" key="2">
    <source>
        <dbReference type="ARBA" id="ARBA00022692"/>
    </source>
</evidence>
<dbReference type="InterPro" id="IPR013783">
    <property type="entry name" value="Ig-like_fold"/>
</dbReference>